<dbReference type="InterPro" id="IPR002347">
    <property type="entry name" value="SDR_fam"/>
</dbReference>
<accession>A0AAF0Y4X7</accession>
<protein>
    <submittedName>
        <fullName evidence="4">Short-chain dehydrogenase cctT</fullName>
    </submittedName>
</protein>
<evidence type="ECO:0000256" key="2">
    <source>
        <dbReference type="ARBA" id="ARBA00023002"/>
    </source>
</evidence>
<dbReference type="GeneID" id="87806816"/>
<dbReference type="Proteomes" id="UP000827549">
    <property type="component" value="Chromosome 3"/>
</dbReference>
<dbReference type="GO" id="GO:0005811">
    <property type="term" value="C:lipid droplet"/>
    <property type="evidence" value="ECO:0007669"/>
    <property type="project" value="TreeGrafter"/>
</dbReference>
<dbReference type="PANTHER" id="PTHR44169:SF6">
    <property type="entry name" value="NADPH-DEPENDENT 1-ACYLDIHYDROXYACETONE PHOSPHATE REDUCTASE"/>
    <property type="match status" value="1"/>
</dbReference>
<dbReference type="Pfam" id="PF00106">
    <property type="entry name" value="adh_short"/>
    <property type="match status" value="1"/>
</dbReference>
<dbReference type="GO" id="GO:0004806">
    <property type="term" value="F:triacylglycerol lipase activity"/>
    <property type="evidence" value="ECO:0007669"/>
    <property type="project" value="TreeGrafter"/>
</dbReference>
<evidence type="ECO:0000256" key="3">
    <source>
        <dbReference type="RuleBase" id="RU000363"/>
    </source>
</evidence>
<keyword evidence="2" id="KW-0560">Oxidoreductase</keyword>
<dbReference type="Gene3D" id="3.40.50.720">
    <property type="entry name" value="NAD(P)-binding Rossmann-like Domain"/>
    <property type="match status" value="1"/>
</dbReference>
<dbReference type="AlphaFoldDB" id="A0AAF0Y4X7"/>
<name>A0AAF0Y4X7_9TREE</name>
<dbReference type="EMBL" id="CP086716">
    <property type="protein sequence ID" value="WOO80062.1"/>
    <property type="molecule type" value="Genomic_DNA"/>
</dbReference>
<dbReference type="GO" id="GO:0000140">
    <property type="term" value="F:acylglycerone-phosphate reductase (NADP+) activity"/>
    <property type="evidence" value="ECO:0007669"/>
    <property type="project" value="TreeGrafter"/>
</dbReference>
<dbReference type="PANTHER" id="PTHR44169">
    <property type="entry name" value="NADPH-DEPENDENT 1-ACYLDIHYDROXYACETONE PHOSPHATE REDUCTASE"/>
    <property type="match status" value="1"/>
</dbReference>
<organism evidence="4 5">
    <name type="scientific">Vanrija pseudolonga</name>
    <dbReference type="NCBI Taxonomy" id="143232"/>
    <lineage>
        <taxon>Eukaryota</taxon>
        <taxon>Fungi</taxon>
        <taxon>Dikarya</taxon>
        <taxon>Basidiomycota</taxon>
        <taxon>Agaricomycotina</taxon>
        <taxon>Tremellomycetes</taxon>
        <taxon>Trichosporonales</taxon>
        <taxon>Trichosporonaceae</taxon>
        <taxon>Vanrija</taxon>
    </lineage>
</organism>
<keyword evidence="5" id="KW-1185">Reference proteome</keyword>
<dbReference type="PRINTS" id="PR00081">
    <property type="entry name" value="GDHRDH"/>
</dbReference>
<gene>
    <name evidence="4" type="primary">cctT_0</name>
    <name evidence="4" type="ORF">LOC62_03G003574</name>
</gene>
<sequence length="251" mass="25899">MPPRVALITGCSEPTSLGAALALELHHLGVKVYATARNGSTLAHLAAEGLSTLELDVTDAKSIAAAVEAVTAADGRLDILVNNAGVSGPAPLLDTDLDRLRALFEVNAFAPLALTQAFAPLLVEAGKGSPLDAVVLNVGSGASYGPPFRGAYGSSKAALQILSDVLRRELAPLGIKVVTLELLMVSTALLNGAKPFDLLSPTPSGYYANWPEIEAVNEASILAQAKQAPPSRDVARGLARVLTSQAPPRKL</sequence>
<evidence type="ECO:0000313" key="4">
    <source>
        <dbReference type="EMBL" id="WOO80062.1"/>
    </source>
</evidence>
<dbReference type="SUPFAM" id="SSF51735">
    <property type="entry name" value="NAD(P)-binding Rossmann-fold domains"/>
    <property type="match status" value="1"/>
</dbReference>
<evidence type="ECO:0000313" key="5">
    <source>
        <dbReference type="Proteomes" id="UP000827549"/>
    </source>
</evidence>
<dbReference type="RefSeq" id="XP_062626094.1">
    <property type="nucleotide sequence ID" value="XM_062770110.1"/>
</dbReference>
<reference evidence="4" key="1">
    <citation type="submission" date="2023-10" db="EMBL/GenBank/DDBJ databases">
        <authorList>
            <person name="Noh H."/>
        </authorList>
    </citation>
    <scope>NUCLEOTIDE SEQUENCE</scope>
    <source>
        <strain evidence="4">DUCC4014</strain>
    </source>
</reference>
<dbReference type="GO" id="GO:0006654">
    <property type="term" value="P:phosphatidic acid biosynthetic process"/>
    <property type="evidence" value="ECO:0007669"/>
    <property type="project" value="TreeGrafter"/>
</dbReference>
<proteinExistence type="inferred from homology"/>
<evidence type="ECO:0000256" key="1">
    <source>
        <dbReference type="ARBA" id="ARBA00006484"/>
    </source>
</evidence>
<dbReference type="GO" id="GO:0019433">
    <property type="term" value="P:triglyceride catabolic process"/>
    <property type="evidence" value="ECO:0007669"/>
    <property type="project" value="TreeGrafter"/>
</dbReference>
<dbReference type="PRINTS" id="PR00080">
    <property type="entry name" value="SDRFAMILY"/>
</dbReference>
<dbReference type="GO" id="GO:0005783">
    <property type="term" value="C:endoplasmic reticulum"/>
    <property type="evidence" value="ECO:0007669"/>
    <property type="project" value="TreeGrafter"/>
</dbReference>
<dbReference type="InterPro" id="IPR036291">
    <property type="entry name" value="NAD(P)-bd_dom_sf"/>
</dbReference>
<comment type="similarity">
    <text evidence="1 3">Belongs to the short-chain dehydrogenases/reductases (SDR) family.</text>
</comment>